<dbReference type="EMBL" id="GELH01000286">
    <property type="protein sequence ID" value="JAS03986.1"/>
    <property type="molecule type" value="Transcribed_RNA"/>
</dbReference>
<proteinExistence type="predicted"/>
<feature type="chain" id="PRO_5013481080" description="Sodefrin-like factor" evidence="1">
    <location>
        <begin position="21"/>
        <end position="257"/>
    </location>
</feature>
<organism evidence="2">
    <name type="scientific">Pinctada fucata</name>
    <name type="common">Akoya pearl oyster</name>
    <name type="synonym">Pinctada imbricata fucata</name>
    <dbReference type="NCBI Taxonomy" id="50426"/>
    <lineage>
        <taxon>Eukaryota</taxon>
        <taxon>Metazoa</taxon>
        <taxon>Spiralia</taxon>
        <taxon>Lophotrochozoa</taxon>
        <taxon>Mollusca</taxon>
        <taxon>Bivalvia</taxon>
        <taxon>Autobranchia</taxon>
        <taxon>Pteriomorphia</taxon>
        <taxon>Pterioida</taxon>
        <taxon>Pterioidea</taxon>
        <taxon>Pteriidae</taxon>
        <taxon>Pinctada</taxon>
    </lineage>
</organism>
<dbReference type="AlphaFoldDB" id="A0A194ANC3"/>
<feature type="signal peptide" evidence="1">
    <location>
        <begin position="1"/>
        <end position="20"/>
    </location>
</feature>
<evidence type="ECO:0008006" key="3">
    <source>
        <dbReference type="Google" id="ProtNLM"/>
    </source>
</evidence>
<name>A0A194ANC3_PINFU</name>
<evidence type="ECO:0000313" key="2">
    <source>
        <dbReference type="EMBL" id="JAS03987.1"/>
    </source>
</evidence>
<protein>
    <recommendedName>
        <fullName evidence="3">Sodefrin-like factor</fullName>
    </recommendedName>
</protein>
<accession>A0A194ANC3</accession>
<keyword evidence="1" id="KW-0732">Signal</keyword>
<reference evidence="2" key="1">
    <citation type="submission" date="2016-03" db="EMBL/GenBank/DDBJ databases">
        <authorList>
            <person name="Ploux O."/>
        </authorList>
    </citation>
    <scope>NUCLEOTIDE SEQUENCE</scope>
    <source>
        <tissue evidence="2">Mantle</tissue>
    </source>
</reference>
<sequence>MGHLAIAVLFVILGFTYVYGATKECASCEEAPSIEECRLKTTICGDNEECFLEKVTTDQLNIAYNAGCRSHTICIVMNSLKVGKRSVVEEDFNERGKRKTLVNCAECCETAKDDKLGPCNVRLCGLQPNASKPVCLVCSGYHSGPNFCTTKDTCQDTQVCHTGVVYINGGIRFTYGCEDRHRCEAFINHKNKTDSVSSGKRQDVGVHLCDACCTGNECNKEDCFALYKKMSLASIGVGNTNNPPASVQPSVAPSTGP</sequence>
<evidence type="ECO:0000256" key="1">
    <source>
        <dbReference type="SAM" id="SignalP"/>
    </source>
</evidence>
<dbReference type="EMBL" id="GELH01000285">
    <property type="protein sequence ID" value="JAS03987.1"/>
    <property type="molecule type" value="Transcribed_RNA"/>
</dbReference>